<sequence>MSSDYEKHQSGLSDMLAAFPPPVQATSNRRSFRQSIRDQVNSWPLPPNLGRSQDSLPRSQQDSSQNQQGKKGRRCCGLPLWGFLLILLVVLIVIAAAVVIPLEFFVIRKKNVNNDAQSALQQCQDQLTCANGGTNVVNQGVCSCICTNGFTGFDCSIAGADGCTTTNISSNGTDNINNVTLGNAIPRLIQEAQTNFSIALSGTQILAKFNTGNLSCAAENALVTFDGQSVREGDASALVVDNSSKAAAVVNNAAEVANGVAIVTVMIMAGASTTLTVNLETATASASVPTQTAVSTIFATTVSFSTSYPASETSVPSTTTTTITRTITNPTGTTSASPSATFTVTQEVLDFARVAVLFILQEESLSNAEQAQGVLQRFFTSASDGILGRGGGVSIDSARNLTLGNSNSVDLVSFLVDAGSTTAGGASSATKLRLRELGTTFNYDK</sequence>
<protein>
    <submittedName>
        <fullName evidence="5">Epidermal growth factor-like, type 3</fullName>
    </submittedName>
</protein>
<dbReference type="PANTHER" id="PTHR17178">
    <property type="entry name" value="SECRETORY GRANULE PROTEOGLYCAN CORE PROTEIN"/>
    <property type="match status" value="1"/>
</dbReference>
<proteinExistence type="predicted"/>
<dbReference type="PROSITE" id="PS00022">
    <property type="entry name" value="EGF_1"/>
    <property type="match status" value="1"/>
</dbReference>
<feature type="compositionally biased region" description="Polar residues" evidence="1">
    <location>
        <begin position="24"/>
        <end position="42"/>
    </location>
</feature>
<dbReference type="InterPro" id="IPR000742">
    <property type="entry name" value="EGF"/>
</dbReference>
<keyword evidence="2" id="KW-0472">Membrane</keyword>
<evidence type="ECO:0000313" key="6">
    <source>
        <dbReference type="Proteomes" id="UP001174694"/>
    </source>
</evidence>
<keyword evidence="2" id="KW-1133">Transmembrane helix</keyword>
<accession>A0AA38S305</accession>
<feature type="domain" description="EGF-like" evidence="3 4">
    <location>
        <begin position="144"/>
        <end position="155"/>
    </location>
</feature>
<name>A0AA38S305_9PEZI</name>
<evidence type="ECO:0000313" key="5">
    <source>
        <dbReference type="EMBL" id="KAJ9155330.1"/>
    </source>
</evidence>
<evidence type="ECO:0000259" key="3">
    <source>
        <dbReference type="PROSITE" id="PS00022"/>
    </source>
</evidence>
<evidence type="ECO:0000256" key="1">
    <source>
        <dbReference type="SAM" id="MobiDB-lite"/>
    </source>
</evidence>
<feature type="transmembrane region" description="Helical" evidence="2">
    <location>
        <begin position="80"/>
        <end position="102"/>
    </location>
</feature>
<dbReference type="PROSITE" id="PS01186">
    <property type="entry name" value="EGF_2"/>
    <property type="match status" value="1"/>
</dbReference>
<evidence type="ECO:0000256" key="2">
    <source>
        <dbReference type="SAM" id="Phobius"/>
    </source>
</evidence>
<comment type="caution">
    <text evidence="5">The sequence shown here is derived from an EMBL/GenBank/DDBJ whole genome shotgun (WGS) entry which is preliminary data.</text>
</comment>
<evidence type="ECO:0000259" key="4">
    <source>
        <dbReference type="PROSITE" id="PS01186"/>
    </source>
</evidence>
<keyword evidence="2" id="KW-0812">Transmembrane</keyword>
<dbReference type="Proteomes" id="UP001174694">
    <property type="component" value="Unassembled WGS sequence"/>
</dbReference>
<dbReference type="AlphaFoldDB" id="A0AA38S305"/>
<organism evidence="5 6">
    <name type="scientific">Pleurostoma richardsiae</name>
    <dbReference type="NCBI Taxonomy" id="41990"/>
    <lineage>
        <taxon>Eukaryota</taxon>
        <taxon>Fungi</taxon>
        <taxon>Dikarya</taxon>
        <taxon>Ascomycota</taxon>
        <taxon>Pezizomycotina</taxon>
        <taxon>Sordariomycetes</taxon>
        <taxon>Sordariomycetidae</taxon>
        <taxon>Calosphaeriales</taxon>
        <taxon>Pleurostomataceae</taxon>
        <taxon>Pleurostoma</taxon>
    </lineage>
</organism>
<reference evidence="5" key="1">
    <citation type="submission" date="2022-07" db="EMBL/GenBank/DDBJ databases">
        <title>Fungi with potential for degradation of polypropylene.</title>
        <authorList>
            <person name="Gostincar C."/>
        </authorList>
    </citation>
    <scope>NUCLEOTIDE SEQUENCE</scope>
    <source>
        <strain evidence="5">EXF-13308</strain>
    </source>
</reference>
<dbReference type="PANTHER" id="PTHR17178:SF0">
    <property type="entry name" value="SERGLYCIN"/>
    <property type="match status" value="1"/>
</dbReference>
<keyword evidence="6" id="KW-1185">Reference proteome</keyword>
<feature type="region of interest" description="Disordered" evidence="1">
    <location>
        <begin position="1"/>
        <end position="72"/>
    </location>
</feature>
<gene>
    <name evidence="5" type="ORF">NKR23_g1849</name>
</gene>
<feature type="compositionally biased region" description="Polar residues" evidence="1">
    <location>
        <begin position="50"/>
        <end position="69"/>
    </location>
</feature>
<dbReference type="EMBL" id="JANBVO010000003">
    <property type="protein sequence ID" value="KAJ9155330.1"/>
    <property type="molecule type" value="Genomic_DNA"/>
</dbReference>